<evidence type="ECO:0000259" key="7">
    <source>
        <dbReference type="Pfam" id="PF17189"/>
    </source>
</evidence>
<evidence type="ECO:0000259" key="6">
    <source>
        <dbReference type="Pfam" id="PF02055"/>
    </source>
</evidence>
<dbReference type="InterPro" id="IPR017853">
    <property type="entry name" value="GH"/>
</dbReference>
<dbReference type="SUPFAM" id="SSF51445">
    <property type="entry name" value="(Trans)glycosidases"/>
    <property type="match status" value="2"/>
</dbReference>
<dbReference type="Pfam" id="PF02055">
    <property type="entry name" value="Glyco_hydro_30"/>
    <property type="match status" value="2"/>
</dbReference>
<accession>A0AAD9LQQ1</accession>
<protein>
    <submittedName>
        <fullName evidence="8">Glucosylceramidase 4</fullName>
    </submittedName>
</protein>
<feature type="signal peptide" evidence="5">
    <location>
        <begin position="1"/>
        <end position="23"/>
    </location>
</feature>
<dbReference type="PROSITE" id="PS50088">
    <property type="entry name" value="ANK_REPEAT"/>
    <property type="match status" value="3"/>
</dbReference>
<dbReference type="FunFam" id="3.20.20.80:FF:000109">
    <property type="entry name" value="Glucosylceramidase 3"/>
    <property type="match status" value="2"/>
</dbReference>
<feature type="chain" id="PRO_5041967234" evidence="5">
    <location>
        <begin position="24"/>
        <end position="1261"/>
    </location>
</feature>
<keyword evidence="4" id="KW-0040">ANK repeat</keyword>
<dbReference type="SUPFAM" id="SSF48403">
    <property type="entry name" value="Ankyrin repeat"/>
    <property type="match status" value="1"/>
</dbReference>
<keyword evidence="9" id="KW-1185">Reference proteome</keyword>
<feature type="repeat" description="ANK" evidence="4">
    <location>
        <begin position="1113"/>
        <end position="1146"/>
    </location>
</feature>
<proteinExistence type="inferred from homology"/>
<dbReference type="InterPro" id="IPR033452">
    <property type="entry name" value="GH30_C"/>
</dbReference>
<evidence type="ECO:0000256" key="1">
    <source>
        <dbReference type="ARBA" id="ARBA00005382"/>
    </source>
</evidence>
<feature type="domain" description="Glycosyl hydrolase family 30 beta sandwich" evidence="7">
    <location>
        <begin position="471"/>
        <end position="538"/>
    </location>
</feature>
<feature type="domain" description="Glycosyl hydrolase family 30 TIM-barrel" evidence="6">
    <location>
        <begin position="104"/>
        <end position="468"/>
    </location>
</feature>
<dbReference type="AlphaFoldDB" id="A0AAD9LQQ1"/>
<dbReference type="InterPro" id="IPR013780">
    <property type="entry name" value="Glyco_hydro_b"/>
</dbReference>
<dbReference type="EMBL" id="JASMQC010000004">
    <property type="protein sequence ID" value="KAK1946145.1"/>
    <property type="molecule type" value="Genomic_DNA"/>
</dbReference>
<dbReference type="InterPro" id="IPR001139">
    <property type="entry name" value="Glyco_hydro_30"/>
</dbReference>
<name>A0AAD9LQQ1_9STRA</name>
<feature type="domain" description="Glycosyl hydrolase family 30 TIM-barrel" evidence="6">
    <location>
        <begin position="654"/>
        <end position="1013"/>
    </location>
</feature>
<keyword evidence="3" id="KW-0378">Hydrolase</keyword>
<dbReference type="InterPro" id="IPR036770">
    <property type="entry name" value="Ankyrin_rpt-contain_sf"/>
</dbReference>
<dbReference type="PRINTS" id="PR00843">
    <property type="entry name" value="GLHYDRLASE30"/>
</dbReference>
<gene>
    <name evidence="8" type="ORF">P3T76_003193</name>
</gene>
<reference evidence="8" key="1">
    <citation type="submission" date="2023-08" db="EMBL/GenBank/DDBJ databases">
        <title>Reference Genome Resource for the Citrus Pathogen Phytophthora citrophthora.</title>
        <authorList>
            <person name="Moller H."/>
            <person name="Coetzee B."/>
            <person name="Rose L.J."/>
            <person name="Van Niekerk J.M."/>
        </authorList>
    </citation>
    <scope>NUCLEOTIDE SEQUENCE</scope>
    <source>
        <strain evidence="8">STE-U-9442</strain>
    </source>
</reference>
<dbReference type="Pfam" id="PF12796">
    <property type="entry name" value="Ank_2"/>
    <property type="match status" value="1"/>
</dbReference>
<dbReference type="PANTHER" id="PTHR11069:SF23">
    <property type="entry name" value="LYSOSOMAL ACID GLUCOSYLCERAMIDASE"/>
    <property type="match status" value="1"/>
</dbReference>
<dbReference type="Proteomes" id="UP001259832">
    <property type="component" value="Unassembled WGS sequence"/>
</dbReference>
<dbReference type="Pfam" id="PF17189">
    <property type="entry name" value="Glyco_hydro_30C"/>
    <property type="match status" value="2"/>
</dbReference>
<dbReference type="GO" id="GO:0004348">
    <property type="term" value="F:glucosylceramidase activity"/>
    <property type="evidence" value="ECO:0007669"/>
    <property type="project" value="InterPro"/>
</dbReference>
<dbReference type="GO" id="GO:0006680">
    <property type="term" value="P:glucosylceramide catabolic process"/>
    <property type="evidence" value="ECO:0007669"/>
    <property type="project" value="TreeGrafter"/>
</dbReference>
<dbReference type="SUPFAM" id="SSF51011">
    <property type="entry name" value="Glycosyl hydrolase domain"/>
    <property type="match status" value="1"/>
</dbReference>
<dbReference type="Gene3D" id="1.25.40.20">
    <property type="entry name" value="Ankyrin repeat-containing domain"/>
    <property type="match status" value="1"/>
</dbReference>
<feature type="repeat" description="ANK" evidence="4">
    <location>
        <begin position="1147"/>
        <end position="1179"/>
    </location>
</feature>
<dbReference type="PROSITE" id="PS50297">
    <property type="entry name" value="ANK_REP_REGION"/>
    <property type="match status" value="2"/>
</dbReference>
<comment type="caution">
    <text evidence="8">The sequence shown here is derived from an EMBL/GenBank/DDBJ whole genome shotgun (WGS) entry which is preliminary data.</text>
</comment>
<dbReference type="Gene3D" id="3.20.20.80">
    <property type="entry name" value="Glycosidases"/>
    <property type="match status" value="2"/>
</dbReference>
<dbReference type="SMART" id="SM00248">
    <property type="entry name" value="ANK"/>
    <property type="match status" value="4"/>
</dbReference>
<dbReference type="InterPro" id="IPR002110">
    <property type="entry name" value="Ankyrin_rpt"/>
</dbReference>
<dbReference type="GO" id="GO:0016020">
    <property type="term" value="C:membrane"/>
    <property type="evidence" value="ECO:0007669"/>
    <property type="project" value="GOC"/>
</dbReference>
<dbReference type="Gene3D" id="2.60.40.1180">
    <property type="entry name" value="Golgi alpha-mannosidase II"/>
    <property type="match status" value="2"/>
</dbReference>
<sequence>MAVSRSSVRGFITLAMALPFAQGIDCNNWSMRYNKFLDGVCVCNSTVACDTFPNDYQKLSSGEAGIFRTTRDGERFRYATASFVDGSSSDADLIIDASTTYQTIIGFGGAFTDAAAINVYKMDDTIQKMILDAYYSKDGIQYTTGRIPISSTDFSTSVYSYDDTVDDFDMSDFSITVDKTSATHKLDLIHRVLDMTERDLSIFASSWAPPVWMTKENTTLNCHLKGSPGEQYWEALALYYSKFITAYKNEGINIWAMTTQNEPAEPLVKLNAWQSLRFTAATERDFIKKDLGPRMKADHPDLKLILMDDNKSNLLSWLAALEDSDAAQYVDGVGIHWYSNVDFPLGIGGSFSDLTTFHSKYPNVFMLGTEACEGYIPDWVVTSTGAGVKLDNFNIGWWRAHNYAKDIINDLTSFVSGWTDWNLVLDTTGGPNWAKNFVDAPIIVDETNGNEIYKQPMYYIMGHFSKFLTPGSVRLKFTAASGSKSRLSDVDWTAFLTPEGQYVAILFNKGNGEETVTILAPSAKLVEVVIRPTSIQTVVFNNVGKYHVTATMLAPYVLSTLAALLITTQRASATCSNWSTRYQTNLEGVCVCNATQCDTVSNNYTSLTTGQVGVYTTSKAGDRFTYKVVNVDSTAVSSPTYSIDVSTQYQTMIGFGGSFTDAATINVYKLSSTLQQMVLDQYFSETGLQYTLGRVPIGSTDFSTSIYSYNDVVDDFEMEHFSVAVDKSSHKIDLIQRVLKASSRDVKLFASSWAPPAWMTTKNTTINCALKGNPGEEYWEALALYYSKFFDAYSDEGIDFWAMTVQNEPSSSILQTSEWQSLRLTADQERDFVKLDLGPMMAKNHPDLKIIAGDDQKSGILDRLSPFEDTDALKYISGLGVHWYRDLDFFFFSLGGDFDKLLSFYEDYPDIFMLATEACEGYLPSWLGTGSGVSLTDADKSWSRAENYGHDIIEDINNYVAGWTDWNLALDTTGGPNWADNYVDAPILVDEANGAEFYKQPMFYIMGHFSKFIPAGSKRIEFPKTKTLSSFHRTAFVTPENRVVIQFMNRDSSAVTVSVKQTDSKTFTLSLPAHSMQTVILPPSTVTKIFSVLQLSASFKQYYNQLRDPNFPPATTPLHVAVLNNDFNRVCRLLSKGIVDIGATDQTGCSALNHAALLGHLKICELLIKSGANINLPAHDNSTSLHKAAQGGHAEVVQLLLREGVDPYALNKASRPHLIPFPSNCLEKGESAYTIASHRNHVQVAVLLHPYSVTQDKQHLE</sequence>
<feature type="domain" description="Glycosyl hydrolase family 30 beta sandwich" evidence="7">
    <location>
        <begin position="1016"/>
        <end position="1079"/>
    </location>
</feature>
<dbReference type="InterPro" id="IPR033453">
    <property type="entry name" value="Glyco_hydro_30_TIM-barrel"/>
</dbReference>
<feature type="repeat" description="ANK" evidence="4">
    <location>
        <begin position="1180"/>
        <end position="1212"/>
    </location>
</feature>
<evidence type="ECO:0000313" key="8">
    <source>
        <dbReference type="EMBL" id="KAK1946145.1"/>
    </source>
</evidence>
<keyword evidence="2 5" id="KW-0732">Signal</keyword>
<comment type="similarity">
    <text evidence="1">Belongs to the glycosyl hydrolase 30 family.</text>
</comment>
<evidence type="ECO:0000256" key="2">
    <source>
        <dbReference type="ARBA" id="ARBA00022729"/>
    </source>
</evidence>
<evidence type="ECO:0000256" key="5">
    <source>
        <dbReference type="SAM" id="SignalP"/>
    </source>
</evidence>
<evidence type="ECO:0000256" key="4">
    <source>
        <dbReference type="PROSITE-ProRule" id="PRU00023"/>
    </source>
</evidence>
<organism evidence="8 9">
    <name type="scientific">Phytophthora citrophthora</name>
    <dbReference type="NCBI Taxonomy" id="4793"/>
    <lineage>
        <taxon>Eukaryota</taxon>
        <taxon>Sar</taxon>
        <taxon>Stramenopiles</taxon>
        <taxon>Oomycota</taxon>
        <taxon>Peronosporomycetes</taxon>
        <taxon>Peronosporales</taxon>
        <taxon>Peronosporaceae</taxon>
        <taxon>Phytophthora</taxon>
    </lineage>
</organism>
<dbReference type="FunFam" id="2.60.40.1180:FF:000035">
    <property type="entry name" value="Glucosylceramidase 3"/>
    <property type="match status" value="1"/>
</dbReference>
<dbReference type="PANTHER" id="PTHR11069">
    <property type="entry name" value="GLUCOSYLCERAMIDASE"/>
    <property type="match status" value="1"/>
</dbReference>
<evidence type="ECO:0000313" key="9">
    <source>
        <dbReference type="Proteomes" id="UP001259832"/>
    </source>
</evidence>
<evidence type="ECO:0000256" key="3">
    <source>
        <dbReference type="ARBA" id="ARBA00022801"/>
    </source>
</evidence>